<gene>
    <name evidence="1" type="ORF">C3H57_04050</name>
</gene>
<sequence length="526" mass="57402">MYINFMRVPDNGAIENLTAERLEEDPSLTGLRPGRIWYNLTTNQLKFSYTDTSDGRVKVAVFLTASLLDRVDKLEQDVATNTANISKNAKSIAKLQEDLVTTQTNVRENAEAINTINALIGEGIVESVHSQYPYSKYTKATNVKDMLINVGKAVADIPTTFSGNIRTTTLDELVVNSTVNTNDLFLSGVKVYKGDIVASLNPSSMGLFYVDTNRYAKLDLVIEEKYGVLEGEHAGNFLVFTSLDTYEFRESEDKLVPEQVMNIHDTITLSQTTSDTELHTSVLVGTTAFSFSSTKGLELISPGRYAYVSGNTYIDSTGALYILGASSEGKHYSFTYSKTKREYVRLTNKGVLYSSGDTPIANTNGSWTGGQVFSLNGDTSEFILFILRGSVLKVGYITVGDTDKVTLLDYDNVFSAQMVGSELRMTVLSEGVVKFVSISVKSNKFTATIIGSATVRTDSKVSVLSDHSGGKVCYLLVNGELYAIDKTTLSNKKPSTMFRVQRVGEGVILGDKLIAQTGVYTLGGTV</sequence>
<dbReference type="EMBL" id="PRBV01000005">
    <property type="protein sequence ID" value="RTJ79547.1"/>
    <property type="molecule type" value="Genomic_DNA"/>
</dbReference>
<dbReference type="RefSeq" id="WP_126232106.1">
    <property type="nucleotide sequence ID" value="NZ_PRBV01000005.1"/>
</dbReference>
<accession>A0A431EE66</accession>
<organism evidence="1 2">
    <name type="scientific">Campylobacter jejuni</name>
    <dbReference type="NCBI Taxonomy" id="197"/>
    <lineage>
        <taxon>Bacteria</taxon>
        <taxon>Pseudomonadati</taxon>
        <taxon>Campylobacterota</taxon>
        <taxon>Epsilonproteobacteria</taxon>
        <taxon>Campylobacterales</taxon>
        <taxon>Campylobacteraceae</taxon>
        <taxon>Campylobacter</taxon>
    </lineage>
</organism>
<dbReference type="AlphaFoldDB" id="A0A431EE66"/>
<reference evidence="1 2" key="1">
    <citation type="journal article" date="2019" name="Appl. Environ. Microbiol.">
        <title>Population genetics and characterization of Campylobacter jejuni isolates in western jackdaws and game birds in Finland.</title>
        <authorList>
            <person name="Kovanen S."/>
            <person name="Rossi M."/>
            <person name="Pohja-Mykra M."/>
            <person name="Nieminen T."/>
            <person name="Raunio-Saarnisto M."/>
            <person name="Sauvala M."/>
            <person name="Fredriksson-Ahomaa M."/>
            <person name="Hanninen M.L."/>
            <person name="Kivisto R."/>
        </authorList>
    </citation>
    <scope>NUCLEOTIDE SEQUENCE [LARGE SCALE GENOMIC DNA]</scope>
    <source>
        <strain evidence="1 2">CB313</strain>
    </source>
</reference>
<evidence type="ECO:0000313" key="1">
    <source>
        <dbReference type="EMBL" id="RTJ79547.1"/>
    </source>
</evidence>
<comment type="caution">
    <text evidence="1">The sequence shown here is derived from an EMBL/GenBank/DDBJ whole genome shotgun (WGS) entry which is preliminary data.</text>
</comment>
<dbReference type="Proteomes" id="UP000288507">
    <property type="component" value="Unassembled WGS sequence"/>
</dbReference>
<protein>
    <submittedName>
        <fullName evidence="1">Uncharacterized protein</fullName>
    </submittedName>
</protein>
<proteinExistence type="predicted"/>
<name>A0A431EE66_CAMJU</name>
<evidence type="ECO:0000313" key="2">
    <source>
        <dbReference type="Proteomes" id="UP000288507"/>
    </source>
</evidence>